<dbReference type="AlphaFoldDB" id="A0AB34CES9"/>
<keyword evidence="1" id="KW-0812">Transmembrane</keyword>
<evidence type="ECO:0000256" key="1">
    <source>
        <dbReference type="SAM" id="Phobius"/>
    </source>
</evidence>
<protein>
    <submittedName>
        <fullName evidence="2">DUF1173 domain-containing protein</fullName>
    </submittedName>
</protein>
<keyword evidence="3" id="KW-1185">Reference proteome</keyword>
<proteinExistence type="predicted"/>
<dbReference type="RefSeq" id="WP_150014386.1">
    <property type="nucleotide sequence ID" value="NZ_VWVM01000024.1"/>
</dbReference>
<organism evidence="2 3">
    <name type="scientific">Candidatus Pantoea gossypiicola</name>
    <dbReference type="NCBI Taxonomy" id="2608008"/>
    <lineage>
        <taxon>Bacteria</taxon>
        <taxon>Pseudomonadati</taxon>
        <taxon>Pseudomonadota</taxon>
        <taxon>Gammaproteobacteria</taxon>
        <taxon>Enterobacterales</taxon>
        <taxon>Erwiniaceae</taxon>
        <taxon>Pantoea</taxon>
    </lineage>
</organism>
<dbReference type="Proteomes" id="UP000324255">
    <property type="component" value="Unassembled WGS sequence"/>
</dbReference>
<evidence type="ECO:0000313" key="2">
    <source>
        <dbReference type="EMBL" id="KAA6119615.1"/>
    </source>
</evidence>
<dbReference type="EMBL" id="VWVM01000024">
    <property type="protein sequence ID" value="KAA6119615.1"/>
    <property type="molecule type" value="Genomic_DNA"/>
</dbReference>
<name>A0AB34CES9_9GAMM</name>
<gene>
    <name evidence="2" type="ORF">F3I20_21255</name>
</gene>
<feature type="transmembrane region" description="Helical" evidence="1">
    <location>
        <begin position="75"/>
        <end position="100"/>
    </location>
</feature>
<keyword evidence="1" id="KW-1133">Transmembrane helix</keyword>
<keyword evidence="1" id="KW-0472">Membrane</keyword>
<sequence length="108" mass="12449">MSWRWRLQQTAARIRIGRVPLEESLLLMAMKDMPQVIANREHLRANGKNKRRRIIIFVLAGVKPVKHDGRLYCRWGCFLAFLIWFCLKTFVTAWSVAFAANSSTGAGE</sequence>
<accession>A0AB34CES9</accession>
<evidence type="ECO:0000313" key="3">
    <source>
        <dbReference type="Proteomes" id="UP000324255"/>
    </source>
</evidence>
<comment type="caution">
    <text evidence="2">The sequence shown here is derived from an EMBL/GenBank/DDBJ whole genome shotgun (WGS) entry which is preliminary data.</text>
</comment>
<reference evidence="2 3" key="1">
    <citation type="submission" date="2019-09" db="EMBL/GenBank/DDBJ databases">
        <title>Genomic diversity of phyloplane-associated Pantoea species in Pakistan cotton crop.</title>
        <authorList>
            <person name="Tufail M.R."/>
            <person name="Cook D.R."/>
        </authorList>
    </citation>
    <scope>NUCLEOTIDE SEQUENCE [LARGE SCALE GENOMIC DNA]</scope>
    <source>
        <strain evidence="2 3">B_8</strain>
    </source>
</reference>